<keyword evidence="3" id="KW-1185">Reference proteome</keyword>
<dbReference type="OrthoDB" id="195526at2"/>
<gene>
    <name evidence="2" type="ORF">GQF63_12805</name>
</gene>
<dbReference type="Proteomes" id="UP000435036">
    <property type="component" value="Unassembled WGS sequence"/>
</dbReference>
<reference evidence="2 3" key="1">
    <citation type="submission" date="2019-12" db="EMBL/GenBank/DDBJ databases">
        <authorList>
            <person name="Dong K."/>
        </authorList>
    </citation>
    <scope>NUCLEOTIDE SEQUENCE [LARGE SCALE GENOMIC DNA]</scope>
    <source>
        <strain evidence="2 3">JCM 31225</strain>
    </source>
</reference>
<dbReference type="EMBL" id="WSQA01000009">
    <property type="protein sequence ID" value="MVZ62907.1"/>
    <property type="molecule type" value="Genomic_DNA"/>
</dbReference>
<dbReference type="Pfam" id="PF16670">
    <property type="entry name" value="PI-PLC-C1"/>
    <property type="match status" value="1"/>
</dbReference>
<name>A0A6N8L0R9_9SPHI</name>
<organism evidence="2 3">
    <name type="scientific">Sphingobacterium humi</name>
    <dbReference type="NCBI Taxonomy" id="1796905"/>
    <lineage>
        <taxon>Bacteria</taxon>
        <taxon>Pseudomonadati</taxon>
        <taxon>Bacteroidota</taxon>
        <taxon>Sphingobacteriia</taxon>
        <taxon>Sphingobacteriales</taxon>
        <taxon>Sphingobacteriaceae</taxon>
        <taxon>Sphingobacterium</taxon>
    </lineage>
</organism>
<evidence type="ECO:0008006" key="4">
    <source>
        <dbReference type="Google" id="ProtNLM"/>
    </source>
</evidence>
<dbReference type="CDD" id="cd08589">
    <property type="entry name" value="PI-PLCc_SaPLC1_like"/>
    <property type="match status" value="1"/>
</dbReference>
<sequence>MKLQRIITTALLAILGAASTLLAQAQELPIDSLKINQIQVLGTHNSYARPVDKELLALVSPLATNIYSNLAKQMSKEQLERFKEFHPNTVSFEEMLNYNHPPLTEQLDSGMRSLELDVYHDPQGGKFLHPAGYRLLREKGKVNLDYMETRGLEEPGFKVLHMADIDFRTYHPTFREALSTLKAWSAQNPKHVPLFIMVETKDSGIPFLPHATSILPFDQSAFDQLDQDVFDIIGRENLIIPDDIRGGYATLNEAVRNGNWPKLADARGKFVFLLLPITAGLGTYGGQYVKDASNLEGKAMFANASSTDSFGAFILMDNAILRQEEIKQLVRDGFLVRTRSDIETYEAKVTDYSRAKAAFSSGAQVISTDFMKLPNPYGTSYQVKLPGAKDVRKNPVNAK</sequence>
<proteinExistence type="predicted"/>
<evidence type="ECO:0000256" key="1">
    <source>
        <dbReference type="SAM" id="SignalP"/>
    </source>
</evidence>
<feature type="chain" id="PRO_5026912732" description="Phosphoinositide phospholipase C, Ca2+-dependent" evidence="1">
    <location>
        <begin position="26"/>
        <end position="399"/>
    </location>
</feature>
<accession>A0A6N8L0R9</accession>
<dbReference type="GO" id="GO:0006629">
    <property type="term" value="P:lipid metabolic process"/>
    <property type="evidence" value="ECO:0007669"/>
    <property type="project" value="InterPro"/>
</dbReference>
<comment type="caution">
    <text evidence="2">The sequence shown here is derived from an EMBL/GenBank/DDBJ whole genome shotgun (WGS) entry which is preliminary data.</text>
</comment>
<dbReference type="AlphaFoldDB" id="A0A6N8L0R9"/>
<evidence type="ECO:0000313" key="3">
    <source>
        <dbReference type="Proteomes" id="UP000435036"/>
    </source>
</evidence>
<dbReference type="GO" id="GO:0008081">
    <property type="term" value="F:phosphoric diester hydrolase activity"/>
    <property type="evidence" value="ECO:0007669"/>
    <property type="project" value="InterPro"/>
</dbReference>
<keyword evidence="1" id="KW-0732">Signal</keyword>
<dbReference type="SUPFAM" id="SSF51695">
    <property type="entry name" value="PLC-like phosphodiesterases"/>
    <property type="match status" value="1"/>
</dbReference>
<dbReference type="InterPro" id="IPR017946">
    <property type="entry name" value="PLC-like_Pdiesterase_TIM-brl"/>
</dbReference>
<dbReference type="Gene3D" id="3.20.20.190">
    <property type="entry name" value="Phosphatidylinositol (PI) phosphodiesterase"/>
    <property type="match status" value="1"/>
</dbReference>
<evidence type="ECO:0000313" key="2">
    <source>
        <dbReference type="EMBL" id="MVZ62907.1"/>
    </source>
</evidence>
<protein>
    <recommendedName>
        <fullName evidence="4">Phosphoinositide phospholipase C, Ca2+-dependent</fullName>
    </recommendedName>
</protein>
<feature type="signal peptide" evidence="1">
    <location>
        <begin position="1"/>
        <end position="25"/>
    </location>
</feature>
<dbReference type="RefSeq" id="WP_160369630.1">
    <property type="nucleotide sequence ID" value="NZ_WSQA01000009.1"/>
</dbReference>
<dbReference type="InterPro" id="IPR032075">
    <property type="entry name" value="PI-PLC-C1"/>
</dbReference>